<dbReference type="PROSITE" id="PS00482">
    <property type="entry name" value="DIHYDROOROTASE_1"/>
    <property type="match status" value="1"/>
</dbReference>
<evidence type="ECO:0000313" key="2">
    <source>
        <dbReference type="EMBL" id="TWP47501.1"/>
    </source>
</evidence>
<gene>
    <name evidence="2" type="ORF">FKR81_31550</name>
</gene>
<comment type="caution">
    <text evidence="2">The sequence shown here is derived from an EMBL/GenBank/DDBJ whole genome shotgun (WGS) entry which is preliminary data.</text>
</comment>
<dbReference type="InterPro" id="IPR024983">
    <property type="entry name" value="CHAT_dom"/>
</dbReference>
<evidence type="ECO:0000259" key="1">
    <source>
        <dbReference type="Pfam" id="PF12770"/>
    </source>
</evidence>
<protein>
    <submittedName>
        <fullName evidence="2">CHAT domain-containing protein</fullName>
    </submittedName>
</protein>
<dbReference type="GO" id="GO:0016812">
    <property type="term" value="F:hydrolase activity, acting on carbon-nitrogen (but not peptide) bonds, in cyclic amides"/>
    <property type="evidence" value="ECO:0007669"/>
    <property type="project" value="InterPro"/>
</dbReference>
<dbReference type="PANTHER" id="PTHR10098">
    <property type="entry name" value="RAPSYN-RELATED"/>
    <property type="match status" value="1"/>
</dbReference>
<organism evidence="2 3">
    <name type="scientific">Lentzea tibetensis</name>
    <dbReference type="NCBI Taxonomy" id="2591470"/>
    <lineage>
        <taxon>Bacteria</taxon>
        <taxon>Bacillati</taxon>
        <taxon>Actinomycetota</taxon>
        <taxon>Actinomycetes</taxon>
        <taxon>Pseudonocardiales</taxon>
        <taxon>Pseudonocardiaceae</taxon>
        <taxon>Lentzea</taxon>
    </lineage>
</organism>
<dbReference type="InterPro" id="IPR011990">
    <property type="entry name" value="TPR-like_helical_dom_sf"/>
</dbReference>
<evidence type="ECO:0000313" key="3">
    <source>
        <dbReference type="Proteomes" id="UP000316639"/>
    </source>
</evidence>
<dbReference type="RefSeq" id="WP_146357530.1">
    <property type="nucleotide sequence ID" value="NZ_VOBR01000025.1"/>
</dbReference>
<dbReference type="OrthoDB" id="9761935at2"/>
<accession>A0A563EKD5</accession>
<name>A0A563EKD5_9PSEU</name>
<keyword evidence="3" id="KW-1185">Reference proteome</keyword>
<dbReference type="AlphaFoldDB" id="A0A563EKD5"/>
<dbReference type="Pfam" id="PF12770">
    <property type="entry name" value="CHAT"/>
    <property type="match status" value="1"/>
</dbReference>
<dbReference type="InterPro" id="IPR002195">
    <property type="entry name" value="Dihydroorotase_CS"/>
</dbReference>
<dbReference type="EMBL" id="VOBR01000025">
    <property type="protein sequence ID" value="TWP47501.1"/>
    <property type="molecule type" value="Genomic_DNA"/>
</dbReference>
<dbReference type="Proteomes" id="UP000316639">
    <property type="component" value="Unassembled WGS sequence"/>
</dbReference>
<proteinExistence type="predicted"/>
<reference evidence="2 3" key="1">
    <citation type="submission" date="2019-07" db="EMBL/GenBank/DDBJ databases">
        <title>Lentzea xizangensis sp. nov., isolated from Qinghai-Tibetan Plateau Soils.</title>
        <authorList>
            <person name="Huang J."/>
        </authorList>
    </citation>
    <scope>NUCLEOTIDE SEQUENCE [LARGE SCALE GENOMIC DNA]</scope>
    <source>
        <strain evidence="2 3">FXJ1.1311</strain>
    </source>
</reference>
<dbReference type="PANTHER" id="PTHR10098:SF108">
    <property type="entry name" value="TETRATRICOPEPTIDE REPEAT PROTEIN 28"/>
    <property type="match status" value="1"/>
</dbReference>
<dbReference type="SUPFAM" id="SSF48452">
    <property type="entry name" value="TPR-like"/>
    <property type="match status" value="1"/>
</dbReference>
<feature type="domain" description="CHAT" evidence="1">
    <location>
        <begin position="623"/>
        <end position="845"/>
    </location>
</feature>
<sequence length="855" mass="88448">MSASEALALVGTSPRLALARADAAAVSSPDEASAAHRAASLALRELGDLASAQRRGRLAVRVASAGSVAEAEARMSLAFVLLERGQVAAALRSADAAAVGLRGAQAARLQSQRALILQRAGRLDEALSAFGVAVRALRRSGDALWEARALNNRGLLHAYRGSLSLASADLERARSLHLGLGYGKFAADVSWNLGFVAARRGDAPAALSLFGSAEAELRAHGAVHPALLVDHAEVLLSVGLVGEARELVSRAVADMRASGARADLAEGQVLLARVALASSDFALAQASAQAARASFRRQGRQGWALHARFLGLRASSESVLASGLGGSEGGRTTRAIYQRAVGCAEELARAGWRSTELDARLTAANAALISGRVGAAREQLRLAAGARRAASAGLRVRAWHAEALLRSVDGDRRGALAALRAGLSVVDQRQAALGATEFRVHVAAHGRRLAAMGLEMALDGGDPRAVLAWAERFRARSLRLPPAQPPDEPELALGLADVRRLSLELQDALLAGRSVVRTRRELRAAEARVLKASRSARSTLHRPVTRPPSVAELGVALGAGALVEYVDHAGSLLAVTVSSGRCRLHRLGSVAEVAERVEAAHFGLRRLAAGFGDLARMREVVRETGAALDALLITPLGLDGPLVVVPTGVLHPAPWGLLPSLRGRAVRVAPSAAGWLHARSRDARGGGVVLVAGPGLPGAAAEVDALGDAYPGGVVLTGEQATGKAVLHAVDGAGIAHIAAHGDLRTDNPLFSSLRLADGPLTVYDLERLARPPELVVLSACQSGRTAVRAGDELMGLSSALLALGTRTVIAAVTPVPDAETARFVGDLHAHLRAGSSPAEALAEAAEPRFICLGA</sequence>
<dbReference type="Gene3D" id="1.25.40.10">
    <property type="entry name" value="Tetratricopeptide repeat domain"/>
    <property type="match status" value="1"/>
</dbReference>